<dbReference type="RefSeq" id="XP_001248394.1">
    <property type="nucleotide sequence ID" value="XM_001248393.1"/>
</dbReference>
<evidence type="ECO:0000313" key="3">
    <source>
        <dbReference type="Proteomes" id="UP000001261"/>
    </source>
</evidence>
<dbReference type="KEGG" id="cim:CIMG_02165"/>
<dbReference type="EMBL" id="GG704911">
    <property type="protein sequence ID" value="EAS36811.1"/>
    <property type="molecule type" value="Genomic_DNA"/>
</dbReference>
<evidence type="ECO:0000256" key="1">
    <source>
        <dbReference type="SAM" id="MobiDB-lite"/>
    </source>
</evidence>
<reference evidence="3" key="2">
    <citation type="journal article" date="2010" name="Genome Res.">
        <title>Population genomic sequencing of Coccidioides fungi reveals recent hybridization and transposon control.</title>
        <authorList>
            <person name="Neafsey D.E."/>
            <person name="Barker B.M."/>
            <person name="Sharpton T.J."/>
            <person name="Stajich J.E."/>
            <person name="Park D.J."/>
            <person name="Whiston E."/>
            <person name="Hung C.-Y."/>
            <person name="McMahan C."/>
            <person name="White J."/>
            <person name="Sykes S."/>
            <person name="Heiman D."/>
            <person name="Young S."/>
            <person name="Zeng Q."/>
            <person name="Abouelleil A."/>
            <person name="Aftuck L."/>
            <person name="Bessette D."/>
            <person name="Brown A."/>
            <person name="FitzGerald M."/>
            <person name="Lui A."/>
            <person name="Macdonald J.P."/>
            <person name="Priest M."/>
            <person name="Orbach M.J."/>
            <person name="Galgiani J.N."/>
            <person name="Kirkland T.N."/>
            <person name="Cole G.T."/>
            <person name="Birren B.W."/>
            <person name="Henn M.R."/>
            <person name="Taylor J.W."/>
            <person name="Rounsley S.D."/>
        </authorList>
    </citation>
    <scope>GENOME REANNOTATION</scope>
    <source>
        <strain evidence="3">RS</strain>
    </source>
</reference>
<gene>
    <name evidence="2" type="ORF">CIMG_02165</name>
</gene>
<proteinExistence type="predicted"/>
<evidence type="ECO:0000313" key="2">
    <source>
        <dbReference type="EMBL" id="EAS36811.1"/>
    </source>
</evidence>
<feature type="compositionally biased region" description="Polar residues" evidence="1">
    <location>
        <begin position="19"/>
        <end position="36"/>
    </location>
</feature>
<feature type="region of interest" description="Disordered" evidence="1">
    <location>
        <begin position="346"/>
        <end position="368"/>
    </location>
</feature>
<dbReference type="VEuPathDB" id="FungiDB:CIMG_02165"/>
<organism evidence="2 3">
    <name type="scientific">Coccidioides immitis (strain RS)</name>
    <name type="common">Valley fever fungus</name>
    <dbReference type="NCBI Taxonomy" id="246410"/>
    <lineage>
        <taxon>Eukaryota</taxon>
        <taxon>Fungi</taxon>
        <taxon>Dikarya</taxon>
        <taxon>Ascomycota</taxon>
        <taxon>Pezizomycotina</taxon>
        <taxon>Eurotiomycetes</taxon>
        <taxon>Eurotiomycetidae</taxon>
        <taxon>Onygenales</taxon>
        <taxon>Onygenaceae</taxon>
        <taxon>Coccidioides</taxon>
    </lineage>
</organism>
<protein>
    <submittedName>
        <fullName evidence="2">Uncharacterized protein</fullName>
    </submittedName>
</protein>
<name>A0A0E1RYV0_COCIM</name>
<feature type="region of interest" description="Disordered" evidence="1">
    <location>
        <begin position="99"/>
        <end position="189"/>
    </location>
</feature>
<feature type="compositionally biased region" description="Basic and acidic residues" evidence="1">
    <location>
        <begin position="346"/>
        <end position="357"/>
    </location>
</feature>
<dbReference type="Proteomes" id="UP000001261">
    <property type="component" value="Unassembled WGS sequence"/>
</dbReference>
<keyword evidence="3" id="KW-1185">Reference proteome</keyword>
<dbReference type="OrthoDB" id="5373017at2759"/>
<dbReference type="AlphaFoldDB" id="A0A0E1RYV0"/>
<sequence>MTSTTQSHTHNITGRRPPHQSQLTGNPPEPGNTTHSLATAAGSAVYTTENHLAGLVEAATAAAGQNVGWAQPEDGDTTMSGEARVIQSQLDGYTVGMQLEDGFTNPGNAPSSHFILPGPSGQASANGGKQIAPATDSGPPTEGNPSGRKRKRDNANVDPTITGNPSLGANGAEPGQHGHTSADGLNIRDLPPQQAISNARAAGVHSAVALFRQPSATSKKYTRPPMSKLFASLELSPENFLHLQAAAKAYMLDVNHPERRDCVGQRGKGDTEMVRLRLWNCVSEFLDKEGNGPRFFGENVVNEGMGPRQMIWPRDDQKIISLMMPLLRRMVTNERQRQYAIETRKCGNSEEKKRKQMETGIPNTSAPTHETHFQQLGETGIGMLDLLSGGYPSDWESITQSYDSYNEGYRLDNLGAISGLPQQDWLGLVAAVDCHYQIDHHGNGAECDQPCQDCMVNHIVSSDSVSHANWRIAGQGDGLAARTYFASGITRDVSHIIKESLINRAGNPHDPKFTSSATFAERPSSEPFVPQPSALAPIVPATHSAQGPPRQESKSLTSVKLFISIVQNGDDKRLLPRLELPCDPSAGLSALLKNVRQYYQQQQHLQTHQMPVNFRINAWLKNGLVPIGNDEEWMAALMAAHMVDWMDGELRIIVDGGGGNV</sequence>
<dbReference type="GeneID" id="4567601"/>
<dbReference type="OMA" id="FELDNLW"/>
<accession>A0A0E1RYV0</accession>
<reference evidence="3" key="1">
    <citation type="journal article" date="2009" name="Genome Res.">
        <title>Comparative genomic analyses of the human fungal pathogens Coccidioides and their relatives.</title>
        <authorList>
            <person name="Sharpton T.J."/>
            <person name="Stajich J.E."/>
            <person name="Rounsley S.D."/>
            <person name="Gardner M.J."/>
            <person name="Wortman J.R."/>
            <person name="Jordar V.S."/>
            <person name="Maiti R."/>
            <person name="Kodira C.D."/>
            <person name="Neafsey D.E."/>
            <person name="Zeng Q."/>
            <person name="Hung C.-Y."/>
            <person name="McMahan C."/>
            <person name="Muszewska A."/>
            <person name="Grynberg M."/>
            <person name="Mandel M.A."/>
            <person name="Kellner E.M."/>
            <person name="Barker B.M."/>
            <person name="Galgiani J.N."/>
            <person name="Orbach M.J."/>
            <person name="Kirkland T.N."/>
            <person name="Cole G.T."/>
            <person name="Henn M.R."/>
            <person name="Birren B.W."/>
            <person name="Taylor J.W."/>
        </authorList>
    </citation>
    <scope>NUCLEOTIDE SEQUENCE [LARGE SCALE GENOMIC DNA]</scope>
    <source>
        <strain evidence="3">RS</strain>
    </source>
</reference>
<dbReference type="InParanoid" id="A0A0E1RYV0"/>
<feature type="compositionally biased region" description="Polar residues" evidence="1">
    <location>
        <begin position="157"/>
        <end position="167"/>
    </location>
</feature>
<feature type="compositionally biased region" description="Polar residues" evidence="1">
    <location>
        <begin position="1"/>
        <end position="12"/>
    </location>
</feature>
<feature type="region of interest" description="Disordered" evidence="1">
    <location>
        <begin position="1"/>
        <end position="36"/>
    </location>
</feature>